<comment type="caution">
    <text evidence="2">The sequence shown here is derived from an EMBL/GenBank/DDBJ whole genome shotgun (WGS) entry which is preliminary data.</text>
</comment>
<dbReference type="Proteomes" id="UP000656881">
    <property type="component" value="Unassembled WGS sequence"/>
</dbReference>
<evidence type="ECO:0000313" key="3">
    <source>
        <dbReference type="Proteomes" id="UP000656881"/>
    </source>
</evidence>
<keyword evidence="3" id="KW-1185">Reference proteome</keyword>
<reference evidence="3" key="1">
    <citation type="journal article" date="2019" name="Int. J. Syst. Evol. Microbiol.">
        <title>The Global Catalogue of Microorganisms (GCM) 10K type strain sequencing project: providing services to taxonomists for standard genome sequencing and annotation.</title>
        <authorList>
            <consortium name="The Broad Institute Genomics Platform"/>
            <consortium name="The Broad Institute Genome Sequencing Center for Infectious Disease"/>
            <person name="Wu L."/>
            <person name="Ma J."/>
        </authorList>
    </citation>
    <scope>NUCLEOTIDE SEQUENCE [LARGE SCALE GENOMIC DNA]</scope>
    <source>
        <strain evidence="3">CGMCC 4.7349</strain>
    </source>
</reference>
<proteinExistence type="predicted"/>
<feature type="region of interest" description="Disordered" evidence="1">
    <location>
        <begin position="1"/>
        <end position="106"/>
    </location>
</feature>
<sequence length="187" mass="19005">MLSLALTGCGGDDDSGDEGAAKSTGSVKSPVKDDGEKADAKKDAKKSASPTPSRTKKPKATVSPTPARTSTPTAAATPTRPRASAPAVPPKKTTRPATGPQSVQGTWYHVTRGSGGRLIVLTVNGTSMDMRSGGKSCPGTITSAMVIRATCMGEVGSGTATLSGGQLTFKWPGQGGNDYFRRTQPPA</sequence>
<protein>
    <recommendedName>
        <fullName evidence="4">Lipoprotein</fullName>
    </recommendedName>
</protein>
<organism evidence="2 3">
    <name type="scientific">Streptomyces lasiicapitis</name>
    <dbReference type="NCBI Taxonomy" id="1923961"/>
    <lineage>
        <taxon>Bacteria</taxon>
        <taxon>Bacillati</taxon>
        <taxon>Actinomycetota</taxon>
        <taxon>Actinomycetes</taxon>
        <taxon>Kitasatosporales</taxon>
        <taxon>Streptomycetaceae</taxon>
        <taxon>Streptomyces</taxon>
    </lineage>
</organism>
<feature type="compositionally biased region" description="Basic and acidic residues" evidence="1">
    <location>
        <begin position="30"/>
        <end position="46"/>
    </location>
</feature>
<evidence type="ECO:0000313" key="2">
    <source>
        <dbReference type="EMBL" id="GGO39739.1"/>
    </source>
</evidence>
<dbReference type="EMBL" id="BMNG01000003">
    <property type="protein sequence ID" value="GGO39739.1"/>
    <property type="molecule type" value="Genomic_DNA"/>
</dbReference>
<evidence type="ECO:0000256" key="1">
    <source>
        <dbReference type="SAM" id="MobiDB-lite"/>
    </source>
</evidence>
<feature type="compositionally biased region" description="Polar residues" evidence="1">
    <location>
        <begin position="95"/>
        <end position="105"/>
    </location>
</feature>
<dbReference type="RefSeq" id="WP_189173422.1">
    <property type="nucleotide sequence ID" value="NZ_BMNG01000003.1"/>
</dbReference>
<evidence type="ECO:0008006" key="4">
    <source>
        <dbReference type="Google" id="ProtNLM"/>
    </source>
</evidence>
<gene>
    <name evidence="2" type="ORF">GCM10012286_16860</name>
</gene>
<feature type="compositionally biased region" description="Low complexity" evidence="1">
    <location>
        <begin position="60"/>
        <end position="86"/>
    </location>
</feature>
<name>A0ABQ2LLV3_9ACTN</name>
<accession>A0ABQ2LLV3</accession>